<name>A0A8J8T3W7_HALGN</name>
<evidence type="ECO:0000313" key="1">
    <source>
        <dbReference type="EMBL" id="TNV80571.1"/>
    </source>
</evidence>
<evidence type="ECO:0000313" key="2">
    <source>
        <dbReference type="Proteomes" id="UP000785679"/>
    </source>
</evidence>
<dbReference type="AlphaFoldDB" id="A0A8J8T3W7"/>
<sequence length="66" mass="8072">MTCCLYLILRCMQMQRLRLQQSLIARRVSSSRRNNWWDCIMLQCHRITDSLHYWMGRILQIGQVRS</sequence>
<protein>
    <submittedName>
        <fullName evidence="1">Uncharacterized protein</fullName>
    </submittedName>
</protein>
<proteinExistence type="predicted"/>
<dbReference type="EMBL" id="RRYP01007336">
    <property type="protein sequence ID" value="TNV80571.1"/>
    <property type="molecule type" value="Genomic_DNA"/>
</dbReference>
<reference evidence="1" key="1">
    <citation type="submission" date="2019-06" db="EMBL/GenBank/DDBJ databases">
        <authorList>
            <person name="Zheng W."/>
        </authorList>
    </citation>
    <scope>NUCLEOTIDE SEQUENCE</scope>
    <source>
        <strain evidence="1">QDHG01</strain>
    </source>
</reference>
<accession>A0A8J8T3W7</accession>
<organism evidence="1 2">
    <name type="scientific">Halteria grandinella</name>
    <dbReference type="NCBI Taxonomy" id="5974"/>
    <lineage>
        <taxon>Eukaryota</taxon>
        <taxon>Sar</taxon>
        <taxon>Alveolata</taxon>
        <taxon>Ciliophora</taxon>
        <taxon>Intramacronucleata</taxon>
        <taxon>Spirotrichea</taxon>
        <taxon>Stichotrichia</taxon>
        <taxon>Sporadotrichida</taxon>
        <taxon>Halteriidae</taxon>
        <taxon>Halteria</taxon>
    </lineage>
</organism>
<dbReference type="Proteomes" id="UP000785679">
    <property type="component" value="Unassembled WGS sequence"/>
</dbReference>
<gene>
    <name evidence="1" type="ORF">FGO68_gene4208</name>
</gene>
<keyword evidence="2" id="KW-1185">Reference proteome</keyword>
<comment type="caution">
    <text evidence="1">The sequence shown here is derived from an EMBL/GenBank/DDBJ whole genome shotgun (WGS) entry which is preliminary data.</text>
</comment>